<evidence type="ECO:0000256" key="6">
    <source>
        <dbReference type="ARBA" id="ARBA00022692"/>
    </source>
</evidence>
<feature type="transmembrane region" description="Helical" evidence="10">
    <location>
        <begin position="119"/>
        <end position="136"/>
    </location>
</feature>
<keyword evidence="13" id="KW-1185">Reference proteome</keyword>
<evidence type="ECO:0000259" key="11">
    <source>
        <dbReference type="Pfam" id="PF03600"/>
    </source>
</evidence>
<evidence type="ECO:0000313" key="13">
    <source>
        <dbReference type="Proteomes" id="UP001596233"/>
    </source>
</evidence>
<dbReference type="Proteomes" id="UP001596233">
    <property type="component" value="Unassembled WGS sequence"/>
</dbReference>
<feature type="transmembrane region" description="Helical" evidence="10">
    <location>
        <begin position="350"/>
        <end position="368"/>
    </location>
</feature>
<reference evidence="13" key="1">
    <citation type="journal article" date="2019" name="Int. J. Syst. Evol. Microbiol.">
        <title>The Global Catalogue of Microorganisms (GCM) 10K type strain sequencing project: providing services to taxonomists for standard genome sequencing and annotation.</title>
        <authorList>
            <consortium name="The Broad Institute Genomics Platform"/>
            <consortium name="The Broad Institute Genome Sequencing Center for Infectious Disease"/>
            <person name="Wu L."/>
            <person name="Ma J."/>
        </authorList>
    </citation>
    <scope>NUCLEOTIDE SEQUENCE [LARGE SCALE GENOMIC DNA]</scope>
    <source>
        <strain evidence="13">PCU 280</strain>
    </source>
</reference>
<keyword evidence="6 10" id="KW-0812">Transmembrane</keyword>
<gene>
    <name evidence="12" type="ORF">ACFP56_04795</name>
</gene>
<proteinExistence type="inferred from homology"/>
<dbReference type="CDD" id="cd01118">
    <property type="entry name" value="ArsB_permease"/>
    <property type="match status" value="1"/>
</dbReference>
<keyword evidence="5" id="KW-1003">Cell membrane</keyword>
<protein>
    <submittedName>
        <fullName evidence="12">Arsenic transporter</fullName>
    </submittedName>
</protein>
<dbReference type="PANTHER" id="PTHR43302:SF6">
    <property type="entry name" value="ARSENICAL PUMP MEMBRANE PROTEIN-RELATED"/>
    <property type="match status" value="1"/>
</dbReference>
<keyword evidence="9 10" id="KW-0472">Membrane</keyword>
<evidence type="ECO:0000256" key="2">
    <source>
        <dbReference type="ARBA" id="ARBA00006433"/>
    </source>
</evidence>
<dbReference type="EMBL" id="JBHSTE010000001">
    <property type="protein sequence ID" value="MFC6331933.1"/>
    <property type="molecule type" value="Genomic_DNA"/>
</dbReference>
<evidence type="ECO:0000256" key="10">
    <source>
        <dbReference type="SAM" id="Phobius"/>
    </source>
</evidence>
<feature type="transmembrane region" description="Helical" evidence="10">
    <location>
        <begin position="255"/>
        <end position="273"/>
    </location>
</feature>
<evidence type="ECO:0000256" key="5">
    <source>
        <dbReference type="ARBA" id="ARBA00022475"/>
    </source>
</evidence>
<feature type="transmembrane region" description="Helical" evidence="10">
    <location>
        <begin position="31"/>
        <end position="54"/>
    </location>
</feature>
<feature type="domain" description="Citrate transporter-like" evidence="11">
    <location>
        <begin position="17"/>
        <end position="382"/>
    </location>
</feature>
<evidence type="ECO:0000256" key="9">
    <source>
        <dbReference type="ARBA" id="ARBA00023136"/>
    </source>
</evidence>
<evidence type="ECO:0000256" key="4">
    <source>
        <dbReference type="ARBA" id="ARBA00022448"/>
    </source>
</evidence>
<evidence type="ECO:0000256" key="7">
    <source>
        <dbReference type="ARBA" id="ARBA00022849"/>
    </source>
</evidence>
<dbReference type="PANTHER" id="PTHR43302">
    <property type="entry name" value="TRANSPORTER ARSB-RELATED"/>
    <property type="match status" value="1"/>
</dbReference>
<comment type="similarity">
    <text evidence="3">Belongs to the CitM (TC 2.A.11) transporter family.</text>
</comment>
<feature type="transmembrane region" description="Helical" evidence="10">
    <location>
        <begin position="97"/>
        <end position="113"/>
    </location>
</feature>
<comment type="similarity">
    <text evidence="2">Belongs to the ArsB family.</text>
</comment>
<keyword evidence="8 10" id="KW-1133">Transmembrane helix</keyword>
<keyword evidence="4" id="KW-0813">Transport</keyword>
<keyword evidence="7" id="KW-0059">Arsenical resistance</keyword>
<sequence length="461" mass="51330">MTDSLLISASIFVVTVALLIIRPYKMNEAVFVTIGAVAICLFGIVSFTDIISIIDIVNGAAITILSTIVMSIVLESIGFFRWAAFNLAIKSQGSGRALFWYINALCFLMTMFFNNDGSILITTPIIIQTLNVLNLKTHQKIPYLLSGALIATGASAPIGVSNLANLISLKIVGLDLNAYATMMLLPSMLGLLSISLLLFYYFRKNIPVHIPIIYRESEEWFHQSAHSPSSIKRLHPLIAPPNTTQPSTNRIDWRMFVMCIVIVILTRVSFFILQPLGISTEWPAIVGSLCLIALRWFKKGIAPTDIVRKTPWHILLFALCMYIIVYGLYNAGLIDIIINQLGGLVAENRFNAIFIIGPLLTVMSNLFNNLPSVMIGTLSLTEMDLEPYILHAGYFASIIGADIGALILPMGTLASLIWMHILKENHIHFTWRKYIKTTLFVIPISLLISLVSLYAWLELFY</sequence>
<evidence type="ECO:0000313" key="12">
    <source>
        <dbReference type="EMBL" id="MFC6331933.1"/>
    </source>
</evidence>
<feature type="transmembrane region" description="Helical" evidence="10">
    <location>
        <begin position="143"/>
        <end position="167"/>
    </location>
</feature>
<feature type="transmembrane region" description="Helical" evidence="10">
    <location>
        <begin position="60"/>
        <end position="85"/>
    </location>
</feature>
<accession>A0ABW1V0L5</accession>
<name>A0ABW1V0L5_9BACL</name>
<feature type="transmembrane region" description="Helical" evidence="10">
    <location>
        <begin position="6"/>
        <end position="24"/>
    </location>
</feature>
<dbReference type="InterPro" id="IPR004680">
    <property type="entry name" value="Cit_transptr-like_dom"/>
</dbReference>
<dbReference type="InterPro" id="IPR000802">
    <property type="entry name" value="Arsenical_pump_ArsB"/>
</dbReference>
<dbReference type="RefSeq" id="WP_379231672.1">
    <property type="nucleotide sequence ID" value="NZ_JBHSTE010000001.1"/>
</dbReference>
<organism evidence="12 13">
    <name type="scientific">Paenibacillus septentrionalis</name>
    <dbReference type="NCBI Taxonomy" id="429342"/>
    <lineage>
        <taxon>Bacteria</taxon>
        <taxon>Bacillati</taxon>
        <taxon>Bacillota</taxon>
        <taxon>Bacilli</taxon>
        <taxon>Bacillales</taxon>
        <taxon>Paenibacillaceae</taxon>
        <taxon>Paenibacillus</taxon>
    </lineage>
</organism>
<dbReference type="PRINTS" id="PR00758">
    <property type="entry name" value="ARSENICPUMP"/>
</dbReference>
<feature type="transmembrane region" description="Helical" evidence="10">
    <location>
        <begin position="388"/>
        <end position="418"/>
    </location>
</feature>
<feature type="transmembrane region" description="Helical" evidence="10">
    <location>
        <begin position="314"/>
        <end position="338"/>
    </location>
</feature>
<dbReference type="Pfam" id="PF03600">
    <property type="entry name" value="CitMHS"/>
    <property type="match status" value="1"/>
</dbReference>
<comment type="caution">
    <text evidence="12">The sequence shown here is derived from an EMBL/GenBank/DDBJ whole genome shotgun (WGS) entry which is preliminary data.</text>
</comment>
<feature type="transmembrane region" description="Helical" evidence="10">
    <location>
        <begin position="179"/>
        <end position="202"/>
    </location>
</feature>
<comment type="subcellular location">
    <subcellularLocation>
        <location evidence="1">Cell membrane</location>
        <topology evidence="1">Multi-pass membrane protein</topology>
    </subcellularLocation>
</comment>
<feature type="transmembrane region" description="Helical" evidence="10">
    <location>
        <begin position="439"/>
        <end position="457"/>
    </location>
</feature>
<evidence type="ECO:0000256" key="8">
    <source>
        <dbReference type="ARBA" id="ARBA00022989"/>
    </source>
</evidence>
<evidence type="ECO:0000256" key="3">
    <source>
        <dbReference type="ARBA" id="ARBA00009843"/>
    </source>
</evidence>
<evidence type="ECO:0000256" key="1">
    <source>
        <dbReference type="ARBA" id="ARBA00004651"/>
    </source>
</evidence>